<reference evidence="1 2" key="1">
    <citation type="submission" date="2018-06" db="EMBL/GenBank/DDBJ databases">
        <authorList>
            <consortium name="Pathogen Informatics"/>
            <person name="Doyle S."/>
        </authorList>
    </citation>
    <scope>NUCLEOTIDE SEQUENCE [LARGE SCALE GENOMIC DNA]</scope>
    <source>
        <strain evidence="1 2">NCTC5908</strain>
    </source>
</reference>
<sequence length="95" mass="10629">MLYVLTQGDIQTESKPNAYESLPLLDKLVAKAPANSIVITDTKTLTPLPLRQQAEIQTTLQAAKFSGHIEQNWAVTSFSAIENIHQNKNIIKRNR</sequence>
<organism evidence="1 2">
    <name type="scientific">Aggregatibacter aphrophilus</name>
    <name type="common">Haemophilus aphrophilus</name>
    <dbReference type="NCBI Taxonomy" id="732"/>
    <lineage>
        <taxon>Bacteria</taxon>
        <taxon>Pseudomonadati</taxon>
        <taxon>Pseudomonadota</taxon>
        <taxon>Gammaproteobacteria</taxon>
        <taxon>Pasteurellales</taxon>
        <taxon>Pasteurellaceae</taxon>
        <taxon>Aggregatibacter</taxon>
    </lineage>
</organism>
<dbReference type="Proteomes" id="UP000253728">
    <property type="component" value="Unassembled WGS sequence"/>
</dbReference>
<accession>A0A336N527</accession>
<evidence type="ECO:0000313" key="1">
    <source>
        <dbReference type="EMBL" id="SSZ29555.1"/>
    </source>
</evidence>
<protein>
    <submittedName>
        <fullName evidence="1">Uncharacterized protein</fullName>
    </submittedName>
</protein>
<proteinExistence type="predicted"/>
<dbReference type="EMBL" id="UFSP01000002">
    <property type="protein sequence ID" value="SSZ29555.1"/>
    <property type="molecule type" value="Genomic_DNA"/>
</dbReference>
<dbReference type="AlphaFoldDB" id="A0A336N527"/>
<evidence type="ECO:0000313" key="2">
    <source>
        <dbReference type="Proteomes" id="UP000253728"/>
    </source>
</evidence>
<name>A0A336N527_AGGAP</name>
<gene>
    <name evidence="1" type="ORF">NCTC5908_01358</name>
</gene>